<keyword evidence="2" id="KW-1185">Reference proteome</keyword>
<dbReference type="Proteomes" id="UP000324104">
    <property type="component" value="Unassembled WGS sequence"/>
</dbReference>
<name>A0A5D5ALD4_9EURY</name>
<dbReference type="AlphaFoldDB" id="A0A5D5ALD4"/>
<dbReference type="PANTHER" id="PTHR42941">
    <property type="entry name" value="SLL1037 PROTEIN"/>
    <property type="match status" value="1"/>
</dbReference>
<reference evidence="1 2" key="1">
    <citation type="submission" date="2019-08" db="EMBL/GenBank/DDBJ databases">
        <title>Archaea genome.</title>
        <authorList>
            <person name="Kajale S."/>
            <person name="Shouche Y."/>
            <person name="Deshpande N."/>
            <person name="Sharma A."/>
        </authorList>
    </citation>
    <scope>NUCLEOTIDE SEQUENCE [LARGE SCALE GENOMIC DNA]</scope>
    <source>
        <strain evidence="1 2">ESP3B_9</strain>
    </source>
</reference>
<organism evidence="1 2">
    <name type="scientific">Natrialba swarupiae</name>
    <dbReference type="NCBI Taxonomy" id="2448032"/>
    <lineage>
        <taxon>Archaea</taxon>
        <taxon>Methanobacteriati</taxon>
        <taxon>Methanobacteriota</taxon>
        <taxon>Stenosarchaea group</taxon>
        <taxon>Halobacteria</taxon>
        <taxon>Halobacteriales</taxon>
        <taxon>Natrialbaceae</taxon>
        <taxon>Natrialba</taxon>
    </lineage>
</organism>
<dbReference type="EMBL" id="VTAW01000007">
    <property type="protein sequence ID" value="TYT62579.1"/>
    <property type="molecule type" value="Genomic_DNA"/>
</dbReference>
<dbReference type="InterPro" id="IPR011852">
    <property type="entry name" value="TRAP_TAXI"/>
</dbReference>
<dbReference type="Gene3D" id="3.40.190.10">
    <property type="entry name" value="Periplasmic binding protein-like II"/>
    <property type="match status" value="2"/>
</dbReference>
<evidence type="ECO:0000313" key="1">
    <source>
        <dbReference type="EMBL" id="TYT62579.1"/>
    </source>
</evidence>
<protein>
    <submittedName>
        <fullName evidence="1">TAXI family TRAP transporter solute-binding subunit</fullName>
    </submittedName>
</protein>
<evidence type="ECO:0000313" key="2">
    <source>
        <dbReference type="Proteomes" id="UP000324104"/>
    </source>
</evidence>
<dbReference type="Pfam" id="PF16868">
    <property type="entry name" value="NMT1_3"/>
    <property type="match status" value="1"/>
</dbReference>
<sequence length="323" mass="35760">MYPFSMVLANRRQFLTSGLAVGTGLVAGCLGGDDDARDLSIHTAGEGASHYTKSAPLVELLPEHTEDPPLSATVSTSDGSVANIRNLDNGEIDIGTTVDQIGHLAYNGEVPFEDEIDIRCIMRSEVVAQYYVVRDDSEIETISDLDGVTMTSGPEGSGTHGQHDTLMDHYGLETDDQYMGYGEGLRALRDGDLDAFFGHHGSDTMNAFATDGDELRVLGWTEDEFDSMQEVFPWTARAEVTPDMLENYEETELAMGTNSFWVTMPEMDDDVVYEMTRAILENPEPIQESNVNSENLETEWAYYDFGVPYHDGSLEYFEEHGLI</sequence>
<dbReference type="SUPFAM" id="SSF53850">
    <property type="entry name" value="Periplasmic binding protein-like II"/>
    <property type="match status" value="1"/>
</dbReference>
<dbReference type="NCBIfam" id="TIGR02122">
    <property type="entry name" value="TRAP_TAXI"/>
    <property type="match status" value="1"/>
</dbReference>
<accession>A0A5D5ALD4</accession>
<gene>
    <name evidence="1" type="ORF">FYC77_07370</name>
</gene>
<proteinExistence type="predicted"/>
<comment type="caution">
    <text evidence="1">The sequence shown here is derived from an EMBL/GenBank/DDBJ whole genome shotgun (WGS) entry which is preliminary data.</text>
</comment>
<dbReference type="PANTHER" id="PTHR42941:SF1">
    <property type="entry name" value="SLL1037 PROTEIN"/>
    <property type="match status" value="1"/>
</dbReference>